<comment type="similarity">
    <text evidence="5">Belongs to the BI1 family.</text>
</comment>
<gene>
    <name evidence="7" type="ORF">VBRA1451_LOCUS4745</name>
</gene>
<dbReference type="GO" id="GO:0016020">
    <property type="term" value="C:membrane"/>
    <property type="evidence" value="ECO:0007669"/>
    <property type="project" value="UniProtKB-SubCell"/>
</dbReference>
<feature type="transmembrane region" description="Helical" evidence="5">
    <location>
        <begin position="142"/>
        <end position="162"/>
    </location>
</feature>
<keyword evidence="2 5" id="KW-0812">Transmembrane</keyword>
<feature type="transmembrane region" description="Helical" evidence="5">
    <location>
        <begin position="285"/>
        <end position="303"/>
    </location>
</feature>
<reference evidence="7" key="1">
    <citation type="submission" date="2021-01" db="EMBL/GenBank/DDBJ databases">
        <authorList>
            <person name="Corre E."/>
            <person name="Pelletier E."/>
            <person name="Niang G."/>
            <person name="Scheremetjew M."/>
            <person name="Finn R."/>
            <person name="Kale V."/>
            <person name="Holt S."/>
            <person name="Cochrane G."/>
            <person name="Meng A."/>
            <person name="Brown T."/>
            <person name="Cohen L."/>
        </authorList>
    </citation>
    <scope>NUCLEOTIDE SEQUENCE</scope>
    <source>
        <strain evidence="7">CCMP3346</strain>
    </source>
</reference>
<protein>
    <submittedName>
        <fullName evidence="7">Uncharacterized protein</fullName>
    </submittedName>
</protein>
<evidence type="ECO:0000256" key="6">
    <source>
        <dbReference type="SAM" id="MobiDB-lite"/>
    </source>
</evidence>
<organism evidence="7">
    <name type="scientific">Vitrella brassicaformis</name>
    <dbReference type="NCBI Taxonomy" id="1169539"/>
    <lineage>
        <taxon>Eukaryota</taxon>
        <taxon>Sar</taxon>
        <taxon>Alveolata</taxon>
        <taxon>Colpodellida</taxon>
        <taxon>Vitrellaceae</taxon>
        <taxon>Vitrella</taxon>
    </lineage>
</organism>
<dbReference type="Pfam" id="PF01027">
    <property type="entry name" value="Bax1-I"/>
    <property type="match status" value="1"/>
</dbReference>
<feature type="compositionally biased region" description="Polar residues" evidence="6">
    <location>
        <begin position="35"/>
        <end position="45"/>
    </location>
</feature>
<comment type="subcellular location">
    <subcellularLocation>
        <location evidence="1">Membrane</location>
        <topology evidence="1">Multi-pass membrane protein</topology>
    </subcellularLocation>
</comment>
<accession>A0A7S1JPL9</accession>
<evidence type="ECO:0000256" key="5">
    <source>
        <dbReference type="RuleBase" id="RU004379"/>
    </source>
</evidence>
<evidence type="ECO:0000256" key="1">
    <source>
        <dbReference type="ARBA" id="ARBA00004141"/>
    </source>
</evidence>
<dbReference type="InterPro" id="IPR006214">
    <property type="entry name" value="Bax_inhibitor_1-related"/>
</dbReference>
<keyword evidence="4 5" id="KW-0472">Membrane</keyword>
<name>A0A7S1JPL9_9ALVE</name>
<feature type="transmembrane region" description="Helical" evidence="5">
    <location>
        <begin position="323"/>
        <end position="345"/>
    </location>
</feature>
<dbReference type="EMBL" id="HBGB01008415">
    <property type="protein sequence ID" value="CAD9049684.1"/>
    <property type="molecule type" value="Transcribed_RNA"/>
</dbReference>
<evidence type="ECO:0000256" key="4">
    <source>
        <dbReference type="ARBA" id="ARBA00023136"/>
    </source>
</evidence>
<dbReference type="PANTHER" id="PTHR23291:SF47">
    <property type="entry name" value="TRANSMEMBRANE BAX INHIBITOR MOTIF CONTAINING 7"/>
    <property type="match status" value="1"/>
</dbReference>
<proteinExistence type="inferred from homology"/>
<dbReference type="AlphaFoldDB" id="A0A7S1JPL9"/>
<feature type="transmembrane region" description="Helical" evidence="5">
    <location>
        <begin position="204"/>
        <end position="223"/>
    </location>
</feature>
<feature type="transmembrane region" description="Helical" evidence="5">
    <location>
        <begin position="261"/>
        <end position="279"/>
    </location>
</feature>
<evidence type="ECO:0000313" key="7">
    <source>
        <dbReference type="EMBL" id="CAD9049684.1"/>
    </source>
</evidence>
<evidence type="ECO:0000256" key="3">
    <source>
        <dbReference type="ARBA" id="ARBA00022989"/>
    </source>
</evidence>
<keyword evidence="3 5" id="KW-1133">Transmembrane helix</keyword>
<feature type="region of interest" description="Disordered" evidence="6">
    <location>
        <begin position="1"/>
        <end position="65"/>
    </location>
</feature>
<feature type="transmembrane region" description="Helical" evidence="5">
    <location>
        <begin position="174"/>
        <end position="192"/>
    </location>
</feature>
<evidence type="ECO:0000256" key="2">
    <source>
        <dbReference type="ARBA" id="ARBA00022692"/>
    </source>
</evidence>
<dbReference type="CDD" id="cd10428">
    <property type="entry name" value="LFG_like"/>
    <property type="match status" value="1"/>
</dbReference>
<feature type="transmembrane region" description="Helical" evidence="5">
    <location>
        <begin position="229"/>
        <end position="249"/>
    </location>
</feature>
<dbReference type="PANTHER" id="PTHR23291">
    <property type="entry name" value="BAX INHIBITOR-RELATED"/>
    <property type="match status" value="1"/>
</dbReference>
<sequence>MIPMALVSKTGHGYQEAQQPHPTPPPYGDSPQAAYPSQQPTQPYAQTPLPQPIIQYGNQPVQQPTYQPYAPQPQPVYQGGYQGGGGYDSQPAVMYGTAAHPGSAHHKPEAGLSHYQGGSGIQQMYMGGEMPIEIRHAFIRKVYAILSFQLLLTFAIAALFFIEGSKQWLLKNPWLFILALILMFASLITLSCCEGPARTYPTNYLLLFLFTGCEGLFIGVTTMQYDIPAIAIAVASTGAVFCACTVFAIQTKIDFTGKGGYLFVGLIVLFIFSFIIPFFPNVQLAQKIYAGLGTLLFSMYLVYDTQLIVGGKHRRHQFSIDDYVFASLMLYIDIIQIFIFLLSLIGSRTD</sequence>